<accession>R3U6Y7</accession>
<comment type="function">
    <text evidence="8">The phosphoenolpyruvate-dependent sugar phosphotransferase system (PTS), a major carbohydrate active -transport system, catalyzes the phosphorylation of incoming sugar substrates concomitant with their translocation across the cell membrane.</text>
</comment>
<feature type="transmembrane region" description="Helical" evidence="9">
    <location>
        <begin position="130"/>
        <end position="149"/>
    </location>
</feature>
<dbReference type="Proteomes" id="UP000013785">
    <property type="component" value="Unassembled WGS sequence"/>
</dbReference>
<feature type="domain" description="PTS EIIC type-3" evidence="10">
    <location>
        <begin position="8"/>
        <end position="396"/>
    </location>
</feature>
<evidence type="ECO:0000256" key="8">
    <source>
        <dbReference type="PIRNR" id="PIRNR006351"/>
    </source>
</evidence>
<dbReference type="PANTHER" id="PTHR33989">
    <property type="match status" value="1"/>
</dbReference>
<evidence type="ECO:0000256" key="7">
    <source>
        <dbReference type="ARBA" id="ARBA00023136"/>
    </source>
</evidence>
<reference evidence="11 12" key="1">
    <citation type="submission" date="2013-02" db="EMBL/GenBank/DDBJ databases">
        <title>The Genome Sequence of Enterococcus phoeniculicola BAA-412.</title>
        <authorList>
            <consortium name="The Broad Institute Genome Sequencing Platform"/>
            <consortium name="The Broad Institute Genome Sequencing Center for Infectious Disease"/>
            <person name="Earl A.M."/>
            <person name="Gilmore M.S."/>
            <person name="Lebreton F."/>
            <person name="Walker B."/>
            <person name="Young S.K."/>
            <person name="Zeng Q."/>
            <person name="Gargeya S."/>
            <person name="Fitzgerald M."/>
            <person name="Haas B."/>
            <person name="Abouelleil A."/>
            <person name="Alvarado L."/>
            <person name="Arachchi H.M."/>
            <person name="Berlin A.M."/>
            <person name="Chapman S.B."/>
            <person name="Dewar J."/>
            <person name="Goldberg J."/>
            <person name="Griggs A."/>
            <person name="Gujja S."/>
            <person name="Hansen M."/>
            <person name="Howarth C."/>
            <person name="Imamovic A."/>
            <person name="Larimer J."/>
            <person name="McCowan C."/>
            <person name="Murphy C."/>
            <person name="Neiman D."/>
            <person name="Pearson M."/>
            <person name="Priest M."/>
            <person name="Roberts A."/>
            <person name="Saif S."/>
            <person name="Shea T."/>
            <person name="Sisk P."/>
            <person name="Sykes S."/>
            <person name="Wortman J."/>
            <person name="Nusbaum C."/>
            <person name="Birren B."/>
        </authorList>
    </citation>
    <scope>NUCLEOTIDE SEQUENCE [LARGE SCALE GENOMIC DNA]</scope>
    <source>
        <strain evidence="11 12">ATCC BAA-412</strain>
    </source>
</reference>
<feature type="transmembrane region" description="Helical" evidence="9">
    <location>
        <begin position="268"/>
        <end position="291"/>
    </location>
</feature>
<dbReference type="GO" id="GO:0005886">
    <property type="term" value="C:plasma membrane"/>
    <property type="evidence" value="ECO:0007669"/>
    <property type="project" value="UniProtKB-SubCell"/>
</dbReference>
<dbReference type="eggNOG" id="COG1455">
    <property type="taxonomic scope" value="Bacteria"/>
</dbReference>
<feature type="transmembrane region" description="Helical" evidence="9">
    <location>
        <begin position="379"/>
        <end position="397"/>
    </location>
</feature>
<comment type="subcellular location">
    <subcellularLocation>
        <location evidence="1">Cell membrane</location>
        <topology evidence="1">Multi-pass membrane protein</topology>
    </subcellularLocation>
</comment>
<feature type="transmembrane region" description="Helical" evidence="9">
    <location>
        <begin position="329"/>
        <end position="350"/>
    </location>
</feature>
<keyword evidence="12" id="KW-1185">Reference proteome</keyword>
<dbReference type="PROSITE" id="PS51105">
    <property type="entry name" value="PTS_EIIC_TYPE_3"/>
    <property type="match status" value="1"/>
</dbReference>
<dbReference type="InterPro" id="IPR004501">
    <property type="entry name" value="PTS_EIIC_3"/>
</dbReference>
<evidence type="ECO:0000256" key="2">
    <source>
        <dbReference type="ARBA" id="ARBA00022448"/>
    </source>
</evidence>
<dbReference type="InterPro" id="IPR004796">
    <property type="entry name" value="PTS_IIC_cello"/>
</dbReference>
<dbReference type="GO" id="GO:0008982">
    <property type="term" value="F:protein-N(PI)-phosphohistidine-sugar phosphotransferase activity"/>
    <property type="evidence" value="ECO:0007669"/>
    <property type="project" value="UniProtKB-UniRule"/>
</dbReference>
<dbReference type="RefSeq" id="WP_010766803.1">
    <property type="nucleotide sequence ID" value="NZ_ASWE01000005.1"/>
</dbReference>
<evidence type="ECO:0000259" key="10">
    <source>
        <dbReference type="PROSITE" id="PS51105"/>
    </source>
</evidence>
<dbReference type="STRING" id="154621.RV11_GL002318"/>
<sequence length="414" mass="45265">MDKLTNWMTDSFAPKVNKLVKNPWIASIQESILTGMPMIFIGSFVTVLSLVKNVWAEFPDFSLLSTFSFGLFSLFMSYLLPEAIMNNKGYKSAAKPAGLAGIAFFLLLVYPTIDTDKGVITLMTAELGTGGMLVALVAGLFVGFVMSLASRHQLISEDSALPDFVAAWFNTILPIALILLIGWLFTFQLHFNMSQAIMTALHPLVNIGGSFGGFVLIIFLGYSFLYSFGISSWIIYPIEMAIALPGIAENARNAAQGLPATNIFTEEVVGTFVIGGGGATLALCFMMTFMAKSARMKMVGRAAIIPSIFNINEPVVFGAPVAFNPTLMIPMWIMGLLGPVSAWIVMKIGLVPIPQNVFDLWYLPAPIFSYISTKSINGLIYTLVLFAISWIVYLPFFKVYDKQAMAEEDAEMEG</sequence>
<dbReference type="OrthoDB" id="1641940at2"/>
<keyword evidence="6 9" id="KW-1133">Transmembrane helix</keyword>
<evidence type="ECO:0000313" key="11">
    <source>
        <dbReference type="EMBL" id="EOL49213.1"/>
    </source>
</evidence>
<keyword evidence="7 8" id="KW-0472">Membrane</keyword>
<evidence type="ECO:0000256" key="3">
    <source>
        <dbReference type="ARBA" id="ARBA00022475"/>
    </source>
</evidence>
<dbReference type="InterPro" id="IPR003352">
    <property type="entry name" value="PTS_EIIC"/>
</dbReference>
<feature type="transmembrane region" description="Helical" evidence="9">
    <location>
        <begin position="230"/>
        <end position="248"/>
    </location>
</feature>
<dbReference type="PIRSF" id="PIRSF006351">
    <property type="entry name" value="PTS_EIIC-Cellobiose"/>
    <property type="match status" value="1"/>
</dbReference>
<feature type="transmembrane region" description="Helical" evidence="9">
    <location>
        <begin position="31"/>
        <end position="51"/>
    </location>
</feature>
<comment type="caution">
    <text evidence="11">The sequence shown here is derived from an EMBL/GenBank/DDBJ whole genome shotgun (WGS) entry which is preliminary data.</text>
</comment>
<dbReference type="PANTHER" id="PTHR33989:SF4">
    <property type="entry name" value="PTS SYSTEM N,N'-DIACETYLCHITOBIOSE-SPECIFIC EIIC COMPONENT"/>
    <property type="match status" value="1"/>
</dbReference>
<keyword evidence="2 8" id="KW-0813">Transport</keyword>
<dbReference type="GO" id="GO:1902815">
    <property type="term" value="P:N,N'-diacetylchitobiose import"/>
    <property type="evidence" value="ECO:0007669"/>
    <property type="project" value="TreeGrafter"/>
</dbReference>
<dbReference type="InterPro" id="IPR051088">
    <property type="entry name" value="PTS_Sugar-EIIC/EIIB"/>
</dbReference>
<dbReference type="Pfam" id="PF02378">
    <property type="entry name" value="PTS_EIIC"/>
    <property type="match status" value="1"/>
</dbReference>
<organism evidence="11 12">
    <name type="scientific">Enterococcus phoeniculicola ATCC BAA-412</name>
    <dbReference type="NCBI Taxonomy" id="1158610"/>
    <lineage>
        <taxon>Bacteria</taxon>
        <taxon>Bacillati</taxon>
        <taxon>Bacillota</taxon>
        <taxon>Bacilli</taxon>
        <taxon>Lactobacillales</taxon>
        <taxon>Enterococcaceae</taxon>
        <taxon>Enterococcus</taxon>
    </lineage>
</organism>
<keyword evidence="4 8" id="KW-0762">Sugar transport</keyword>
<name>R3U6Y7_9ENTE</name>
<evidence type="ECO:0000256" key="4">
    <source>
        <dbReference type="ARBA" id="ARBA00022597"/>
    </source>
</evidence>
<evidence type="ECO:0000256" key="1">
    <source>
        <dbReference type="ARBA" id="ARBA00004651"/>
    </source>
</evidence>
<dbReference type="HOGENOM" id="CLU_029688_1_1_9"/>
<dbReference type="GO" id="GO:0009401">
    <property type="term" value="P:phosphoenolpyruvate-dependent sugar phosphotransferase system"/>
    <property type="evidence" value="ECO:0007669"/>
    <property type="project" value="InterPro"/>
</dbReference>
<evidence type="ECO:0000256" key="5">
    <source>
        <dbReference type="ARBA" id="ARBA00022692"/>
    </source>
</evidence>
<feature type="transmembrane region" description="Helical" evidence="9">
    <location>
        <begin position="161"/>
        <end position="185"/>
    </location>
</feature>
<feature type="transmembrane region" description="Helical" evidence="9">
    <location>
        <begin position="205"/>
        <end position="225"/>
    </location>
</feature>
<gene>
    <name evidence="11" type="ORF">UC3_00116</name>
</gene>
<evidence type="ECO:0000313" key="12">
    <source>
        <dbReference type="Proteomes" id="UP000013785"/>
    </source>
</evidence>
<dbReference type="EMBL" id="AJAT01000005">
    <property type="protein sequence ID" value="EOL49213.1"/>
    <property type="molecule type" value="Genomic_DNA"/>
</dbReference>
<protein>
    <recommendedName>
        <fullName evidence="8">Permease IIC component</fullName>
    </recommendedName>
</protein>
<keyword evidence="3 8" id="KW-1003">Cell membrane</keyword>
<feature type="transmembrane region" description="Helical" evidence="9">
    <location>
        <begin position="63"/>
        <end position="81"/>
    </location>
</feature>
<proteinExistence type="predicted"/>
<evidence type="ECO:0000256" key="9">
    <source>
        <dbReference type="SAM" id="Phobius"/>
    </source>
</evidence>
<feature type="transmembrane region" description="Helical" evidence="9">
    <location>
        <begin position="93"/>
        <end position="110"/>
    </location>
</feature>
<keyword evidence="5 9" id="KW-0812">Transmembrane</keyword>
<dbReference type="PATRIC" id="fig|1158610.3.peg.92"/>
<evidence type="ECO:0000256" key="6">
    <source>
        <dbReference type="ARBA" id="ARBA00022989"/>
    </source>
</evidence>
<dbReference type="AlphaFoldDB" id="R3U6Y7"/>